<accession>A0A974I4J0</accession>
<reference evidence="2" key="1">
    <citation type="journal article" date="2016" name="Nature">
        <title>Genome evolution in the allotetraploid frog Xenopus laevis.</title>
        <authorList>
            <person name="Session A.M."/>
            <person name="Uno Y."/>
            <person name="Kwon T."/>
            <person name="Chapman J.A."/>
            <person name="Toyoda A."/>
            <person name="Takahashi S."/>
            <person name="Fukui A."/>
            <person name="Hikosaka A."/>
            <person name="Suzuki A."/>
            <person name="Kondo M."/>
            <person name="van Heeringen S.J."/>
            <person name="Quigley I."/>
            <person name="Heinz S."/>
            <person name="Ogino H."/>
            <person name="Ochi H."/>
            <person name="Hellsten U."/>
            <person name="Lyons J.B."/>
            <person name="Simakov O."/>
            <person name="Putnam N."/>
            <person name="Stites J."/>
            <person name="Kuroki Y."/>
            <person name="Tanaka T."/>
            <person name="Michiue T."/>
            <person name="Watanabe M."/>
            <person name="Bogdanovic O."/>
            <person name="Lister R."/>
            <person name="Georgiou G."/>
            <person name="Paranjpe S.S."/>
            <person name="van Kruijsbergen I."/>
            <person name="Shu S."/>
            <person name="Carlson J."/>
            <person name="Kinoshita T."/>
            <person name="Ohta Y."/>
            <person name="Mawaribuchi S."/>
            <person name="Jenkins J."/>
            <person name="Grimwood J."/>
            <person name="Schmutz J."/>
            <person name="Mitros T."/>
            <person name="Mozaffari S.V."/>
            <person name="Suzuki Y."/>
            <person name="Haramoto Y."/>
            <person name="Yamamoto T.S."/>
            <person name="Takagi C."/>
            <person name="Heald R."/>
            <person name="Miller K."/>
            <person name="Haudenschild C."/>
            <person name="Kitzman J."/>
            <person name="Nakayama T."/>
            <person name="Izutsu Y."/>
            <person name="Robert J."/>
            <person name="Fortriede J."/>
            <person name="Burns K."/>
            <person name="Lotay V."/>
            <person name="Karimi K."/>
            <person name="Yasuoka Y."/>
            <person name="Dichmann D.S."/>
            <person name="Flajnik M.F."/>
            <person name="Houston D.W."/>
            <person name="Shendure J."/>
            <person name="DuPasquier L."/>
            <person name="Vize P.D."/>
            <person name="Zorn A.M."/>
            <person name="Ito M."/>
            <person name="Marcotte E.M."/>
            <person name="Wallingford J.B."/>
            <person name="Ito Y."/>
            <person name="Asashima M."/>
            <person name="Ueno N."/>
            <person name="Matsuda Y."/>
            <person name="Veenstra G.J."/>
            <person name="Fujiyama A."/>
            <person name="Harland R.M."/>
            <person name="Taira M."/>
            <person name="Rokhsar D.S."/>
        </authorList>
    </citation>
    <scope>NUCLEOTIDE SEQUENCE [LARGE SCALE GENOMIC DNA]</scope>
    <source>
        <strain evidence="2">J</strain>
    </source>
</reference>
<name>A0A974I4J0_XENLA</name>
<organism evidence="1 2">
    <name type="scientific">Xenopus laevis</name>
    <name type="common">African clawed frog</name>
    <dbReference type="NCBI Taxonomy" id="8355"/>
    <lineage>
        <taxon>Eukaryota</taxon>
        <taxon>Metazoa</taxon>
        <taxon>Chordata</taxon>
        <taxon>Craniata</taxon>
        <taxon>Vertebrata</taxon>
        <taxon>Euteleostomi</taxon>
        <taxon>Amphibia</taxon>
        <taxon>Batrachia</taxon>
        <taxon>Anura</taxon>
        <taxon>Pipoidea</taxon>
        <taxon>Pipidae</taxon>
        <taxon>Xenopodinae</taxon>
        <taxon>Xenopus</taxon>
        <taxon>Xenopus</taxon>
    </lineage>
</organism>
<gene>
    <name evidence="1" type="ORF">XELAEV_18006624mg</name>
</gene>
<evidence type="ECO:0000313" key="1">
    <source>
        <dbReference type="EMBL" id="OCU00847.1"/>
    </source>
</evidence>
<dbReference type="EMBL" id="CM004466">
    <property type="protein sequence ID" value="OCU00847.1"/>
    <property type="molecule type" value="Genomic_DNA"/>
</dbReference>
<evidence type="ECO:0000313" key="2">
    <source>
        <dbReference type="Proteomes" id="UP000694892"/>
    </source>
</evidence>
<dbReference type="AlphaFoldDB" id="A0A974I4J0"/>
<sequence length="72" mass="8347">MSFLPPQDGETTRLTSLVNYWKDYLMLICLPKFRQDFFLVESVLIIQVKQDQAMALYTRMEVIIVPPGCCST</sequence>
<dbReference type="Proteomes" id="UP000694892">
    <property type="component" value="Chromosome 1L"/>
</dbReference>
<proteinExistence type="predicted"/>
<protein>
    <submittedName>
        <fullName evidence="1">Uncharacterized protein</fullName>
    </submittedName>
</protein>